<dbReference type="FunFam" id="3.90.80.10:FF:000001">
    <property type="entry name" value="Inorganic pyrophosphatase"/>
    <property type="match status" value="1"/>
</dbReference>
<keyword evidence="5 6" id="KW-0460">Magnesium</keyword>
<evidence type="ECO:0000256" key="1">
    <source>
        <dbReference type="ARBA" id="ARBA00001946"/>
    </source>
</evidence>
<dbReference type="Pfam" id="PF00719">
    <property type="entry name" value="Pyrophosphatase"/>
    <property type="match status" value="1"/>
</dbReference>
<feature type="binding site" evidence="6">
    <location>
        <position position="30"/>
    </location>
    <ligand>
        <name>substrate</name>
    </ligand>
</feature>
<feature type="binding site" evidence="6">
    <location>
        <position position="66"/>
    </location>
    <ligand>
        <name>Mg(2+)</name>
        <dbReference type="ChEBI" id="CHEBI:18420"/>
        <label>1</label>
    </ligand>
</feature>
<reference evidence="7 8" key="1">
    <citation type="submission" date="2014-09" db="EMBL/GenBank/DDBJ databases">
        <title>A draft genome sequence for Xanthomonas axonopodis pv. vasculorum NCPPB 900.</title>
        <authorList>
            <person name="Harrison J."/>
            <person name="Studholme D.J."/>
        </authorList>
    </citation>
    <scope>NUCLEOTIDE SEQUENCE [LARGE SCALE GENOMIC DNA]</scope>
    <source>
        <strain evidence="7 8">NCPPB 900</strain>
    </source>
</reference>
<dbReference type="Proteomes" id="UP000028012">
    <property type="component" value="Unassembled WGS sequence"/>
</dbReference>
<accession>A0A098PXB2</accession>
<dbReference type="HOGENOM" id="CLU_073198_1_0_6"/>
<dbReference type="CDD" id="cd00412">
    <property type="entry name" value="pyrophosphatase"/>
    <property type="match status" value="1"/>
</dbReference>
<name>A0A098PXB2_9XANT</name>
<feature type="binding site" evidence="6">
    <location>
        <position position="44"/>
    </location>
    <ligand>
        <name>substrate</name>
    </ligand>
</feature>
<evidence type="ECO:0000256" key="6">
    <source>
        <dbReference type="HAMAP-Rule" id="MF_00209"/>
    </source>
</evidence>
<sequence length="188" mass="20837">MGLELVTSGKNLPEEINVVIEIPKDSEPVKYEVDKASGAIFVDRILSTPMRYPCNYGYVPNTLCGDGDPADVLVVLPLPLVPGSVVRCRPVGVLRMSDEAGSDEKILAVPIEKIFSGYAHIEDINQVSSHWMERIGHFFEHYKDLEKGKWVKLDGWGGAAEAKRILTESVERYNSDAPRSIDRDAAHT</sequence>
<dbReference type="NCBIfam" id="NF002317">
    <property type="entry name" value="PRK01250.1"/>
    <property type="match status" value="1"/>
</dbReference>
<feature type="binding site" evidence="6">
    <location>
        <position position="56"/>
    </location>
    <ligand>
        <name>substrate</name>
    </ligand>
</feature>
<dbReference type="SUPFAM" id="SSF50324">
    <property type="entry name" value="Inorganic pyrophosphatase"/>
    <property type="match status" value="1"/>
</dbReference>
<dbReference type="GO" id="GO:0005737">
    <property type="term" value="C:cytoplasm"/>
    <property type="evidence" value="ECO:0007669"/>
    <property type="project" value="UniProtKB-SubCell"/>
</dbReference>
<comment type="caution">
    <text evidence="7">The sequence shown here is derived from an EMBL/GenBank/DDBJ whole genome shotgun (WGS) entry which is preliminary data.</text>
</comment>
<comment type="function">
    <text evidence="6">Catalyzes the hydrolysis of inorganic pyrophosphate (PPi) forming two phosphate ions.</text>
</comment>
<dbReference type="HAMAP" id="MF_00209">
    <property type="entry name" value="Inorganic_PPase"/>
    <property type="match status" value="1"/>
</dbReference>
<keyword evidence="3 6" id="KW-0479">Metal-binding</keyword>
<dbReference type="STRING" id="325777.GW15_0215635"/>
<feature type="binding site" evidence="6">
    <location>
        <position position="71"/>
    </location>
    <ligand>
        <name>Mg(2+)</name>
        <dbReference type="ChEBI" id="CHEBI:18420"/>
        <label>2</label>
    </ligand>
</feature>
<gene>
    <name evidence="6" type="primary">ppa</name>
    <name evidence="7" type="ORF">GW15_0215635</name>
</gene>
<protein>
    <recommendedName>
        <fullName evidence="6">Inorganic pyrophosphatase</fullName>
        <ecNumber evidence="6">3.6.1.1</ecNumber>
    </recommendedName>
    <alternativeName>
        <fullName evidence="6">Pyrophosphate phospho-hydrolase</fullName>
        <shortName evidence="6">PPase</shortName>
    </alternativeName>
</protein>
<keyword evidence="2 6" id="KW-0963">Cytoplasm</keyword>
<dbReference type="GO" id="GO:0000287">
    <property type="term" value="F:magnesium ion binding"/>
    <property type="evidence" value="ECO:0007669"/>
    <property type="project" value="UniProtKB-UniRule"/>
</dbReference>
<feature type="binding site" evidence="6">
    <location>
        <position position="71"/>
    </location>
    <ligand>
        <name>Mg(2+)</name>
        <dbReference type="ChEBI" id="CHEBI:18420"/>
        <label>1</label>
    </ligand>
</feature>
<evidence type="ECO:0000256" key="4">
    <source>
        <dbReference type="ARBA" id="ARBA00022801"/>
    </source>
</evidence>
<dbReference type="AlphaFoldDB" id="A0A098PXB2"/>
<dbReference type="InterPro" id="IPR036649">
    <property type="entry name" value="Pyrophosphatase_sf"/>
</dbReference>
<feature type="binding site" evidence="6">
    <location>
        <position position="142"/>
    </location>
    <ligand>
        <name>substrate</name>
    </ligand>
</feature>
<comment type="catalytic activity">
    <reaction evidence="6">
        <text>diphosphate + H2O = 2 phosphate + H(+)</text>
        <dbReference type="Rhea" id="RHEA:24576"/>
        <dbReference type="ChEBI" id="CHEBI:15377"/>
        <dbReference type="ChEBI" id="CHEBI:15378"/>
        <dbReference type="ChEBI" id="CHEBI:33019"/>
        <dbReference type="ChEBI" id="CHEBI:43474"/>
        <dbReference type="EC" id="3.6.1.1"/>
    </reaction>
</comment>
<proteinExistence type="inferred from homology"/>
<feature type="binding site" evidence="6">
    <location>
        <position position="103"/>
    </location>
    <ligand>
        <name>Mg(2+)</name>
        <dbReference type="ChEBI" id="CHEBI:18420"/>
        <label>1</label>
    </ligand>
</feature>
<comment type="cofactor">
    <cofactor evidence="1 6">
        <name>Mg(2+)</name>
        <dbReference type="ChEBI" id="CHEBI:18420"/>
    </cofactor>
</comment>
<comment type="subunit">
    <text evidence="6">Homohexamer.</text>
</comment>
<organism evidence="7 8">
    <name type="scientific">Xanthomonas axonopodis pv. vasculorum</name>
    <dbReference type="NCBI Taxonomy" id="325777"/>
    <lineage>
        <taxon>Bacteria</taxon>
        <taxon>Pseudomonadati</taxon>
        <taxon>Pseudomonadota</taxon>
        <taxon>Gammaproteobacteria</taxon>
        <taxon>Lysobacterales</taxon>
        <taxon>Lysobacteraceae</taxon>
        <taxon>Xanthomonas</taxon>
    </lineage>
</organism>
<comment type="subcellular location">
    <subcellularLocation>
        <location evidence="6">Cytoplasm</location>
    </subcellularLocation>
</comment>
<evidence type="ECO:0000313" key="7">
    <source>
        <dbReference type="EMBL" id="KGE51253.1"/>
    </source>
</evidence>
<dbReference type="PANTHER" id="PTHR10286">
    <property type="entry name" value="INORGANIC PYROPHOSPHATASE"/>
    <property type="match status" value="1"/>
</dbReference>
<dbReference type="RefSeq" id="WP_042823592.1">
    <property type="nucleotide sequence ID" value="NZ_CP053649.1"/>
</dbReference>
<dbReference type="GO" id="GO:0004427">
    <property type="term" value="F:inorganic diphosphate phosphatase activity"/>
    <property type="evidence" value="ECO:0007669"/>
    <property type="project" value="UniProtKB-UniRule"/>
</dbReference>
<dbReference type="GeneID" id="58001879"/>
<dbReference type="Gene3D" id="3.90.80.10">
    <property type="entry name" value="Inorganic pyrophosphatase"/>
    <property type="match status" value="1"/>
</dbReference>
<evidence type="ECO:0000256" key="2">
    <source>
        <dbReference type="ARBA" id="ARBA00022490"/>
    </source>
</evidence>
<dbReference type="EMBL" id="JPHD02000108">
    <property type="protein sequence ID" value="KGE51253.1"/>
    <property type="molecule type" value="Genomic_DNA"/>
</dbReference>
<evidence type="ECO:0000313" key="8">
    <source>
        <dbReference type="Proteomes" id="UP000028012"/>
    </source>
</evidence>
<dbReference type="InterPro" id="IPR008162">
    <property type="entry name" value="Pyrophosphatase"/>
</dbReference>
<dbReference type="eggNOG" id="COG0221">
    <property type="taxonomic scope" value="Bacteria"/>
</dbReference>
<evidence type="ECO:0000256" key="3">
    <source>
        <dbReference type="ARBA" id="ARBA00022723"/>
    </source>
</evidence>
<evidence type="ECO:0000256" key="5">
    <source>
        <dbReference type="ARBA" id="ARBA00022842"/>
    </source>
</evidence>
<keyword evidence="4 6" id="KW-0378">Hydrolase</keyword>
<comment type="similarity">
    <text evidence="6">Belongs to the PPase family.</text>
</comment>
<dbReference type="GO" id="GO:0006796">
    <property type="term" value="P:phosphate-containing compound metabolic process"/>
    <property type="evidence" value="ECO:0007669"/>
    <property type="project" value="InterPro"/>
</dbReference>
<dbReference type="EC" id="3.6.1.1" evidence="6"/>